<feature type="transmembrane region" description="Helical" evidence="3">
    <location>
        <begin position="373"/>
        <end position="392"/>
    </location>
</feature>
<feature type="transmembrane region" description="Helical" evidence="3">
    <location>
        <begin position="412"/>
        <end position="436"/>
    </location>
</feature>
<feature type="transmembrane region" description="Helical" evidence="3">
    <location>
        <begin position="118"/>
        <end position="139"/>
    </location>
</feature>
<sequence length="444" mass="48481">MVFVETPAQSPDHHGGRRAWRQVLVGHLVMFNSFGLIQSFGIFQPAYEVHLNRTPFAVSWIGSVHIFLVYFIGTFSGRALDAGHYRNMLGVGLMIQLVGLLAASSSETYPMAFAFHGVFQGIGHGLMFCPSVTNTALFFGRKNRMLAMSITGSGAATGGIIFPAIASLTLERLGVEWTLRIFGFVVLGTSLIIFLLARPHDKKIKRRQQTNIERSQEKKSLTLVDWKAFRDPVYALFVVAMFFIFTALWIPFFYIRDFTSSALHIPRTQSLILVLLMNACGIPGRILPALLADRRIGTINTYILILLVMSITILFWPLVMSSPGMYVWACAYGFCAGGTSSFLQAGIASLQDGPDSSSDSGGERTNTRKQGKLGVRIGMAFSIVGFAGLIGGPVGGQLIKAGQGRGEGGQFLYLQLFTGGIMVLGCVILVCARWVATGALWRRV</sequence>
<evidence type="ECO:0000313" key="5">
    <source>
        <dbReference type="Proteomes" id="UP000799324"/>
    </source>
</evidence>
<evidence type="ECO:0000256" key="2">
    <source>
        <dbReference type="ARBA" id="ARBA00006727"/>
    </source>
</evidence>
<dbReference type="Gene3D" id="1.20.1250.20">
    <property type="entry name" value="MFS general substrate transporter like domains"/>
    <property type="match status" value="2"/>
</dbReference>
<accession>A0A6A6STM1</accession>
<feature type="transmembrane region" description="Helical" evidence="3">
    <location>
        <begin position="87"/>
        <end position="106"/>
    </location>
</feature>
<dbReference type="EMBL" id="MU004434">
    <property type="protein sequence ID" value="KAF2651106.1"/>
    <property type="molecule type" value="Genomic_DNA"/>
</dbReference>
<dbReference type="GO" id="GO:0022857">
    <property type="term" value="F:transmembrane transporter activity"/>
    <property type="evidence" value="ECO:0007669"/>
    <property type="project" value="InterPro"/>
</dbReference>
<evidence type="ECO:0000313" key="4">
    <source>
        <dbReference type="EMBL" id="KAF2651106.1"/>
    </source>
</evidence>
<feature type="transmembrane region" description="Helical" evidence="3">
    <location>
        <begin position="146"/>
        <end position="165"/>
    </location>
</feature>
<keyword evidence="3" id="KW-0472">Membrane</keyword>
<dbReference type="SUPFAM" id="SSF103473">
    <property type="entry name" value="MFS general substrate transporter"/>
    <property type="match status" value="1"/>
</dbReference>
<feature type="transmembrane region" description="Helical" evidence="3">
    <location>
        <begin position="233"/>
        <end position="255"/>
    </location>
</feature>
<feature type="transmembrane region" description="Helical" evidence="3">
    <location>
        <begin position="177"/>
        <end position="197"/>
    </location>
</feature>
<feature type="transmembrane region" description="Helical" evidence="3">
    <location>
        <begin position="299"/>
        <end position="319"/>
    </location>
</feature>
<gene>
    <name evidence="4" type="ORF">K491DRAFT_607525</name>
</gene>
<proteinExistence type="inferred from homology"/>
<keyword evidence="5" id="KW-1185">Reference proteome</keyword>
<protein>
    <submittedName>
        <fullName evidence="4">MFS general substrate transporter</fullName>
    </submittedName>
</protein>
<feature type="transmembrane region" description="Helical" evidence="3">
    <location>
        <begin position="23"/>
        <end position="43"/>
    </location>
</feature>
<organism evidence="4 5">
    <name type="scientific">Lophiostoma macrostomum CBS 122681</name>
    <dbReference type="NCBI Taxonomy" id="1314788"/>
    <lineage>
        <taxon>Eukaryota</taxon>
        <taxon>Fungi</taxon>
        <taxon>Dikarya</taxon>
        <taxon>Ascomycota</taxon>
        <taxon>Pezizomycotina</taxon>
        <taxon>Dothideomycetes</taxon>
        <taxon>Pleosporomycetidae</taxon>
        <taxon>Pleosporales</taxon>
        <taxon>Lophiostomataceae</taxon>
        <taxon>Lophiostoma</taxon>
    </lineage>
</organism>
<dbReference type="InterPro" id="IPR036259">
    <property type="entry name" value="MFS_trans_sf"/>
</dbReference>
<keyword evidence="3" id="KW-0812">Transmembrane</keyword>
<keyword evidence="3" id="KW-1133">Transmembrane helix</keyword>
<dbReference type="InterPro" id="IPR011701">
    <property type="entry name" value="MFS"/>
</dbReference>
<dbReference type="Proteomes" id="UP000799324">
    <property type="component" value="Unassembled WGS sequence"/>
</dbReference>
<feature type="transmembrane region" description="Helical" evidence="3">
    <location>
        <begin position="325"/>
        <end position="343"/>
    </location>
</feature>
<feature type="transmembrane region" description="Helical" evidence="3">
    <location>
        <begin position="267"/>
        <end position="287"/>
    </location>
</feature>
<dbReference type="GO" id="GO:0016020">
    <property type="term" value="C:membrane"/>
    <property type="evidence" value="ECO:0007669"/>
    <property type="project" value="UniProtKB-SubCell"/>
</dbReference>
<dbReference type="InterPro" id="IPR050327">
    <property type="entry name" value="Proton-linked_MCT"/>
</dbReference>
<dbReference type="PANTHER" id="PTHR11360">
    <property type="entry name" value="MONOCARBOXYLATE TRANSPORTER"/>
    <property type="match status" value="1"/>
</dbReference>
<name>A0A6A6STM1_9PLEO</name>
<dbReference type="OrthoDB" id="6499973at2759"/>
<dbReference type="Pfam" id="PF07690">
    <property type="entry name" value="MFS_1"/>
    <property type="match status" value="1"/>
</dbReference>
<dbReference type="AlphaFoldDB" id="A0A6A6STM1"/>
<evidence type="ECO:0000256" key="1">
    <source>
        <dbReference type="ARBA" id="ARBA00004141"/>
    </source>
</evidence>
<feature type="transmembrane region" description="Helical" evidence="3">
    <location>
        <begin position="55"/>
        <end position="75"/>
    </location>
</feature>
<comment type="similarity">
    <text evidence="2">Belongs to the major facilitator superfamily. Monocarboxylate porter (TC 2.A.1.13) family.</text>
</comment>
<evidence type="ECO:0000256" key="3">
    <source>
        <dbReference type="SAM" id="Phobius"/>
    </source>
</evidence>
<reference evidence="4" key="1">
    <citation type="journal article" date="2020" name="Stud. Mycol.">
        <title>101 Dothideomycetes genomes: a test case for predicting lifestyles and emergence of pathogens.</title>
        <authorList>
            <person name="Haridas S."/>
            <person name="Albert R."/>
            <person name="Binder M."/>
            <person name="Bloem J."/>
            <person name="Labutti K."/>
            <person name="Salamov A."/>
            <person name="Andreopoulos B."/>
            <person name="Baker S."/>
            <person name="Barry K."/>
            <person name="Bills G."/>
            <person name="Bluhm B."/>
            <person name="Cannon C."/>
            <person name="Castanera R."/>
            <person name="Culley D."/>
            <person name="Daum C."/>
            <person name="Ezra D."/>
            <person name="Gonzalez J."/>
            <person name="Henrissat B."/>
            <person name="Kuo A."/>
            <person name="Liang C."/>
            <person name="Lipzen A."/>
            <person name="Lutzoni F."/>
            <person name="Magnuson J."/>
            <person name="Mondo S."/>
            <person name="Nolan M."/>
            <person name="Ohm R."/>
            <person name="Pangilinan J."/>
            <person name="Park H.-J."/>
            <person name="Ramirez L."/>
            <person name="Alfaro M."/>
            <person name="Sun H."/>
            <person name="Tritt A."/>
            <person name="Yoshinaga Y."/>
            <person name="Zwiers L.-H."/>
            <person name="Turgeon B."/>
            <person name="Goodwin S."/>
            <person name="Spatafora J."/>
            <person name="Crous P."/>
            <person name="Grigoriev I."/>
        </authorList>
    </citation>
    <scope>NUCLEOTIDE SEQUENCE</scope>
    <source>
        <strain evidence="4">CBS 122681</strain>
    </source>
</reference>
<comment type="subcellular location">
    <subcellularLocation>
        <location evidence="1">Membrane</location>
        <topology evidence="1">Multi-pass membrane protein</topology>
    </subcellularLocation>
</comment>
<dbReference type="PANTHER" id="PTHR11360:SF130">
    <property type="entry name" value="MAJOR FACILITATOR SUPERFAMILY (MFS) PROFILE DOMAIN-CONTAINING PROTEIN-RELATED"/>
    <property type="match status" value="1"/>
</dbReference>